<dbReference type="KEGG" id="spoa:EQM13_11575"/>
<organism evidence="2 3">
    <name type="scientific">Acidilutibacter cellobiosedens</name>
    <dbReference type="NCBI Taxonomy" id="2507161"/>
    <lineage>
        <taxon>Bacteria</taxon>
        <taxon>Bacillati</taxon>
        <taxon>Bacillota</taxon>
        <taxon>Tissierellia</taxon>
        <taxon>Tissierellales</taxon>
        <taxon>Acidilutibacteraceae</taxon>
        <taxon>Acidilutibacter</taxon>
    </lineage>
</organism>
<feature type="transmembrane region" description="Helical" evidence="1">
    <location>
        <begin position="6"/>
        <end position="27"/>
    </location>
</feature>
<evidence type="ECO:0000256" key="1">
    <source>
        <dbReference type="SAM" id="Phobius"/>
    </source>
</evidence>
<evidence type="ECO:0008006" key="4">
    <source>
        <dbReference type="Google" id="ProtNLM"/>
    </source>
</evidence>
<keyword evidence="1" id="KW-0812">Transmembrane</keyword>
<dbReference type="RefSeq" id="WP_128752734.1">
    <property type="nucleotide sequence ID" value="NZ_CP035282.1"/>
</dbReference>
<reference evidence="3" key="1">
    <citation type="submission" date="2019-01" db="EMBL/GenBank/DDBJ databases">
        <title>Draft genomes of a novel of Sporanaerobacter strains.</title>
        <authorList>
            <person name="Ma S."/>
        </authorList>
    </citation>
    <scope>NUCLEOTIDE SEQUENCE [LARGE SCALE GENOMIC DNA]</scope>
    <source>
        <strain evidence="3">NJN-17</strain>
    </source>
</reference>
<accession>A0A410QDT7</accession>
<proteinExistence type="predicted"/>
<keyword evidence="1" id="KW-1133">Transmembrane helix</keyword>
<evidence type="ECO:0000313" key="3">
    <source>
        <dbReference type="Proteomes" id="UP000287969"/>
    </source>
</evidence>
<evidence type="ECO:0000313" key="2">
    <source>
        <dbReference type="EMBL" id="QAT62183.1"/>
    </source>
</evidence>
<dbReference type="OrthoDB" id="1707699at2"/>
<feature type="transmembrane region" description="Helical" evidence="1">
    <location>
        <begin position="39"/>
        <end position="57"/>
    </location>
</feature>
<gene>
    <name evidence="2" type="ORF">EQM13_11575</name>
</gene>
<name>A0A410QDT7_9FIRM</name>
<keyword evidence="1" id="KW-0472">Membrane</keyword>
<sequence length="98" mass="10728">MYNDFMTLETLGTFAGLVAAVTLIVQFSKSIIKNKFGDAFVRLYTFLIALVLAFVFARTGQGIQGVVLTIINAVIISVSSMGTYEIITDPKSEKTRVK</sequence>
<keyword evidence="3" id="KW-1185">Reference proteome</keyword>
<dbReference type="AlphaFoldDB" id="A0A410QDT7"/>
<feature type="transmembrane region" description="Helical" evidence="1">
    <location>
        <begin position="63"/>
        <end position="87"/>
    </location>
</feature>
<dbReference type="Proteomes" id="UP000287969">
    <property type="component" value="Chromosome"/>
</dbReference>
<protein>
    <recommendedName>
        <fullName evidence="4">Holin</fullName>
    </recommendedName>
</protein>
<dbReference type="EMBL" id="CP035282">
    <property type="protein sequence ID" value="QAT62183.1"/>
    <property type="molecule type" value="Genomic_DNA"/>
</dbReference>